<dbReference type="AlphaFoldDB" id="F6UPF7"/>
<dbReference type="OrthoDB" id="6161498at2759"/>
<gene>
    <name evidence="4" type="primary">LOC100176057</name>
</gene>
<dbReference type="Pfam" id="PF02014">
    <property type="entry name" value="Reeler"/>
    <property type="match status" value="1"/>
</dbReference>
<accession>A0A1W2WL69</accession>
<feature type="chain" id="PRO_5014090234" evidence="2">
    <location>
        <begin position="24"/>
        <end position="438"/>
    </location>
</feature>
<dbReference type="Gene3D" id="2.60.40.4060">
    <property type="entry name" value="Reeler domain"/>
    <property type="match status" value="1"/>
</dbReference>
<reference evidence="5" key="1">
    <citation type="journal article" date="2002" name="Science">
        <title>The draft genome of Ciona intestinalis: insights into chordate and vertebrate origins.</title>
        <authorList>
            <person name="Dehal P."/>
            <person name="Satou Y."/>
            <person name="Campbell R.K."/>
            <person name="Chapman J."/>
            <person name="Degnan B."/>
            <person name="De Tomaso A."/>
            <person name="Davidson B."/>
            <person name="Di Gregorio A."/>
            <person name="Gelpke M."/>
            <person name="Goodstein D.M."/>
            <person name="Harafuji N."/>
            <person name="Hastings K.E."/>
            <person name="Ho I."/>
            <person name="Hotta K."/>
            <person name="Huang W."/>
            <person name="Kawashima T."/>
            <person name="Lemaire P."/>
            <person name="Martinez D."/>
            <person name="Meinertzhagen I.A."/>
            <person name="Necula S."/>
            <person name="Nonaka M."/>
            <person name="Putnam N."/>
            <person name="Rash S."/>
            <person name="Saiga H."/>
            <person name="Satake M."/>
            <person name="Terry A."/>
            <person name="Yamada L."/>
            <person name="Wang H.G."/>
            <person name="Awazu S."/>
            <person name="Azumi K."/>
            <person name="Boore J."/>
            <person name="Branno M."/>
            <person name="Chin-Bow S."/>
            <person name="DeSantis R."/>
            <person name="Doyle S."/>
            <person name="Francino P."/>
            <person name="Keys D.N."/>
            <person name="Haga S."/>
            <person name="Hayashi H."/>
            <person name="Hino K."/>
            <person name="Imai K.S."/>
            <person name="Inaba K."/>
            <person name="Kano S."/>
            <person name="Kobayashi K."/>
            <person name="Kobayashi M."/>
            <person name="Lee B.I."/>
            <person name="Makabe K.W."/>
            <person name="Manohar C."/>
            <person name="Matassi G."/>
            <person name="Medina M."/>
            <person name="Mochizuki Y."/>
            <person name="Mount S."/>
            <person name="Morishita T."/>
            <person name="Miura S."/>
            <person name="Nakayama A."/>
            <person name="Nishizaka S."/>
            <person name="Nomoto H."/>
            <person name="Ohta F."/>
            <person name="Oishi K."/>
            <person name="Rigoutsos I."/>
            <person name="Sano M."/>
            <person name="Sasaki A."/>
            <person name="Sasakura Y."/>
            <person name="Shoguchi E."/>
            <person name="Shin-i T."/>
            <person name="Spagnuolo A."/>
            <person name="Stainier D."/>
            <person name="Suzuki M.M."/>
            <person name="Tassy O."/>
            <person name="Takatori N."/>
            <person name="Tokuoka M."/>
            <person name="Yagi K."/>
            <person name="Yoshizaki F."/>
            <person name="Wada S."/>
            <person name="Zhang C."/>
            <person name="Hyatt P.D."/>
            <person name="Larimer F."/>
            <person name="Detter C."/>
            <person name="Doggett N."/>
            <person name="Glavina T."/>
            <person name="Hawkins T."/>
            <person name="Richardson P."/>
            <person name="Lucas S."/>
            <person name="Kohara Y."/>
            <person name="Levine M."/>
            <person name="Satoh N."/>
            <person name="Rokhsar D.S."/>
        </authorList>
    </citation>
    <scope>NUCLEOTIDE SEQUENCE [LARGE SCALE GENOMIC DNA]</scope>
</reference>
<evidence type="ECO:0000256" key="2">
    <source>
        <dbReference type="SAM" id="SignalP"/>
    </source>
</evidence>
<dbReference type="EMBL" id="EAAA01001592">
    <property type="status" value="NOT_ANNOTATED_CDS"/>
    <property type="molecule type" value="Genomic_DNA"/>
</dbReference>
<dbReference type="CDD" id="cd08544">
    <property type="entry name" value="Reeler"/>
    <property type="match status" value="1"/>
</dbReference>
<protein>
    <submittedName>
        <fullName evidence="4">Uncharacterized LOC100176057</fullName>
    </submittedName>
</protein>
<feature type="compositionally biased region" description="Basic residues" evidence="1">
    <location>
        <begin position="347"/>
        <end position="358"/>
    </location>
</feature>
<reference evidence="4" key="4">
    <citation type="submission" date="2025-09" db="UniProtKB">
        <authorList>
            <consortium name="Ensembl"/>
        </authorList>
    </citation>
    <scope>IDENTIFICATION</scope>
</reference>
<feature type="region of interest" description="Disordered" evidence="1">
    <location>
        <begin position="338"/>
        <end position="358"/>
    </location>
</feature>
<dbReference type="PROSITE" id="PS51019">
    <property type="entry name" value="REELIN"/>
    <property type="match status" value="1"/>
</dbReference>
<dbReference type="InParanoid" id="F6UPF7"/>
<dbReference type="GeneID" id="100176057"/>
<keyword evidence="2" id="KW-0732">Signal</keyword>
<dbReference type="Ensembl" id="ENSCINT00000001623.3">
    <property type="protein sequence ID" value="ENSCINP00000001623.3"/>
    <property type="gene ID" value="ENSCING00000000885.3"/>
</dbReference>
<feature type="signal peptide" evidence="2">
    <location>
        <begin position="1"/>
        <end position="23"/>
    </location>
</feature>
<dbReference type="GeneTree" id="ENSGT00660000096608"/>
<dbReference type="HOGENOM" id="CLU_625490_0_0_1"/>
<reference evidence="4" key="2">
    <citation type="journal article" date="2008" name="Genome Biol.">
        <title>Improved genome assembly and evidence-based global gene model set for the chordate Ciona intestinalis: new insight into intron and operon populations.</title>
        <authorList>
            <person name="Satou Y."/>
            <person name="Mineta K."/>
            <person name="Ogasawara M."/>
            <person name="Sasakura Y."/>
            <person name="Shoguchi E."/>
            <person name="Ueno K."/>
            <person name="Yamada L."/>
            <person name="Matsumoto J."/>
            <person name="Wasserscheid J."/>
            <person name="Dewar K."/>
            <person name="Wiley G.B."/>
            <person name="Macmil S.L."/>
            <person name="Roe B.A."/>
            <person name="Zeller R.W."/>
            <person name="Hastings K.E."/>
            <person name="Lemaire P."/>
            <person name="Lindquist E."/>
            <person name="Endo T."/>
            <person name="Hotta K."/>
            <person name="Inaba K."/>
        </authorList>
    </citation>
    <scope>NUCLEOTIDE SEQUENCE [LARGE SCALE GENOMIC DNA]</scope>
    <source>
        <strain evidence="4">wild type</strain>
    </source>
</reference>
<evidence type="ECO:0000313" key="5">
    <source>
        <dbReference type="Proteomes" id="UP000008144"/>
    </source>
</evidence>
<organism evidence="4 5">
    <name type="scientific">Ciona intestinalis</name>
    <name type="common">Transparent sea squirt</name>
    <name type="synonym">Ascidia intestinalis</name>
    <dbReference type="NCBI Taxonomy" id="7719"/>
    <lineage>
        <taxon>Eukaryota</taxon>
        <taxon>Metazoa</taxon>
        <taxon>Chordata</taxon>
        <taxon>Tunicata</taxon>
        <taxon>Ascidiacea</taxon>
        <taxon>Phlebobranchia</taxon>
        <taxon>Cionidae</taxon>
        <taxon>Ciona</taxon>
    </lineage>
</organism>
<dbReference type="InterPro" id="IPR042307">
    <property type="entry name" value="Reeler_sf"/>
</dbReference>
<evidence type="ECO:0000313" key="4">
    <source>
        <dbReference type="Ensembl" id="ENSCINP00000001623.3"/>
    </source>
</evidence>
<keyword evidence="5" id="KW-1185">Reference proteome</keyword>
<evidence type="ECO:0000259" key="3">
    <source>
        <dbReference type="PROSITE" id="PS51019"/>
    </source>
</evidence>
<accession>F6UPF7</accession>
<feature type="domain" description="Reelin" evidence="3">
    <location>
        <begin position="163"/>
        <end position="338"/>
    </location>
</feature>
<evidence type="ECO:0000256" key="1">
    <source>
        <dbReference type="SAM" id="MobiDB-lite"/>
    </source>
</evidence>
<proteinExistence type="predicted"/>
<dbReference type="InterPro" id="IPR002861">
    <property type="entry name" value="Reeler_dom"/>
</dbReference>
<dbReference type="KEGG" id="cin:100176057"/>
<dbReference type="Proteomes" id="UP000008144">
    <property type="component" value="Chromosome 2"/>
</dbReference>
<reference evidence="4" key="3">
    <citation type="submission" date="2025-08" db="UniProtKB">
        <authorList>
            <consortium name="Ensembl"/>
        </authorList>
    </citation>
    <scope>IDENTIFICATION</scope>
</reference>
<sequence>MNRSGCFLLYIAFGIALSEFALAQDTTSCPYHLCTAERLGCSEGGLRRDERGCLLCKCQYSVVHNRPCPLHGCTVELLGCPGRSLRKSNGCTLCECEPENATSAEKSELNPTVAPMFDQASSDSQVCPQLTCTAQQLGCNRLAVNQTTRCRICSCRGSPRRGNADERIDIDPNSDGQCNTPDLGIASIGRNIISRGSNVAKYRLVIRKLKKGFQPGKSYKVQIKAKSRAPPFKRFMVEIRKRPTARNGVAAATSCGGGHFPFNATAPVNADCPLVASEISDTNKTSVSLKWTAPSCGCIEIRAIVVDFNNVGYRDVEGERSSGVAGGKLPLMRTVCAKERRSSSVGKNKKRKKSKRKKAWVDVDCCRAANAPPTHRRQGSINDECEMRGKVYSLKKYYKLPHALKSCRKGYKRCCIKNVKQRMRAHRNKGRSMRRQRI</sequence>
<dbReference type="RefSeq" id="XP_002130986.1">
    <property type="nucleotide sequence ID" value="XM_002130950.4"/>
</dbReference>
<name>F6UPF7_CIOIN</name>